<keyword evidence="3" id="KW-1003">Cell membrane</keyword>
<keyword evidence="7" id="KW-0406">Ion transport</keyword>
<evidence type="ECO:0000259" key="11">
    <source>
        <dbReference type="Pfam" id="PF21088"/>
    </source>
</evidence>
<feature type="region of interest" description="Disordered" evidence="8">
    <location>
        <begin position="282"/>
        <end position="325"/>
    </location>
</feature>
<dbReference type="SUPFAM" id="SSF82861">
    <property type="entry name" value="Mechanosensitive channel protein MscS (YggB), transmembrane region"/>
    <property type="match status" value="1"/>
</dbReference>
<dbReference type="Gene3D" id="2.30.30.60">
    <property type="match status" value="1"/>
</dbReference>
<comment type="function">
    <text evidence="7">Mechanosensitive channel that participates in the regulation of osmotic pressure changes within the cell, opening in response to stretch forces in the membrane lipid bilayer, without the need for other proteins. Contributes to normal resistance to hypoosmotic shock. Forms an ion channel of 1.0 nanosiemens conductance with a slight preference for anions.</text>
</comment>
<name>Q2NRD7_SODGM</name>
<dbReference type="Proteomes" id="UP000001932">
    <property type="component" value="Chromosome"/>
</dbReference>
<proteinExistence type="inferred from homology"/>
<dbReference type="InterPro" id="IPR049278">
    <property type="entry name" value="MS_channel_C"/>
</dbReference>
<keyword evidence="4 7" id="KW-0812">Transmembrane</keyword>
<dbReference type="OrthoDB" id="9809206at2"/>
<evidence type="ECO:0000256" key="6">
    <source>
        <dbReference type="ARBA" id="ARBA00023136"/>
    </source>
</evidence>
<keyword evidence="7" id="KW-0997">Cell inner membrane</keyword>
<dbReference type="InterPro" id="IPR023408">
    <property type="entry name" value="MscS_beta-dom_sf"/>
</dbReference>
<dbReference type="InterPro" id="IPR011066">
    <property type="entry name" value="MscS_channel_C_sf"/>
</dbReference>
<dbReference type="PROSITE" id="PS01246">
    <property type="entry name" value="UPF0003"/>
    <property type="match status" value="1"/>
</dbReference>
<keyword evidence="7" id="KW-0407">Ion channel</keyword>
<keyword evidence="5 7" id="KW-1133">Transmembrane helix</keyword>
<comment type="subunit">
    <text evidence="7">Homoheptamer.</text>
</comment>
<dbReference type="InterPro" id="IPR006686">
    <property type="entry name" value="MscS_channel_CS"/>
</dbReference>
<evidence type="ECO:0000313" key="12">
    <source>
        <dbReference type="EMBL" id="BAE75288.1"/>
    </source>
</evidence>
<evidence type="ECO:0000259" key="10">
    <source>
        <dbReference type="Pfam" id="PF21082"/>
    </source>
</evidence>
<feature type="transmembrane region" description="Helical" evidence="7">
    <location>
        <begin position="92"/>
        <end position="111"/>
    </location>
</feature>
<dbReference type="RefSeq" id="WP_011411743.1">
    <property type="nucleotide sequence ID" value="NC_007712.1"/>
</dbReference>
<keyword evidence="7" id="KW-0813">Transport</keyword>
<keyword evidence="6 7" id="KW-0472">Membrane</keyword>
<dbReference type="InterPro" id="IPR010920">
    <property type="entry name" value="LSM_dom_sf"/>
</dbReference>
<evidence type="ECO:0000256" key="5">
    <source>
        <dbReference type="ARBA" id="ARBA00022989"/>
    </source>
</evidence>
<feature type="domain" description="Mechanosensitive ion channel MscS C-terminal" evidence="10">
    <location>
        <begin position="187"/>
        <end position="268"/>
    </location>
</feature>
<dbReference type="KEGG" id="sgl:SG2013"/>
<dbReference type="InterPro" id="IPR008910">
    <property type="entry name" value="MSC_TM_helix"/>
</dbReference>
<evidence type="ECO:0000256" key="3">
    <source>
        <dbReference type="ARBA" id="ARBA00022475"/>
    </source>
</evidence>
<evidence type="ECO:0000313" key="15">
    <source>
        <dbReference type="Proteomes" id="UP000245838"/>
    </source>
</evidence>
<feature type="transmembrane region" description="Helical" evidence="7">
    <location>
        <begin position="24"/>
        <end position="44"/>
    </location>
</feature>
<accession>Q2NRD7</accession>
<dbReference type="GO" id="GO:0005886">
    <property type="term" value="C:plasma membrane"/>
    <property type="evidence" value="ECO:0007669"/>
    <property type="project" value="UniProtKB-SubCell"/>
</dbReference>
<dbReference type="Pfam" id="PF21088">
    <property type="entry name" value="MS_channel_1st"/>
    <property type="match status" value="1"/>
</dbReference>
<dbReference type="EMBL" id="LN854557">
    <property type="protein sequence ID" value="CRL46292.1"/>
    <property type="molecule type" value="Genomic_DNA"/>
</dbReference>
<dbReference type="InterPro" id="IPR011014">
    <property type="entry name" value="MscS_channel_TM-2"/>
</dbReference>
<evidence type="ECO:0000256" key="8">
    <source>
        <dbReference type="SAM" id="MobiDB-lite"/>
    </source>
</evidence>
<dbReference type="PANTHER" id="PTHR30221:SF1">
    <property type="entry name" value="SMALL-CONDUCTANCE MECHANOSENSITIVE CHANNEL"/>
    <property type="match status" value="1"/>
</dbReference>
<gene>
    <name evidence="13" type="primary">mscS</name>
    <name evidence="12" type="ordered locus">SG2013</name>
    <name evidence="13" type="ORF">SGGMMB4_04782</name>
</gene>
<sequence length="325" mass="35320">MEDIDVVDKINHAGNWLVNNQELLIHYAVNIVAAIIILFIGLLISRIVARTLNRMMKARHIDATVADFVSAVLRYGIVIFTLIAALNRIGVQTASIIAVIGAAGLAIGLALQGSLSNFAAGVLLVTFRHFHAGDYVDFSGTSGTVLVVQIFSTTLKTYDGKIVVVPNSKILSGNITNFSQEPNRLIDTIISVSYDADIDVVKKLITDILVADSRVIQDMGLTVRLNALGPSSMDFMVRAWVPRSDQKNATFDLLEKAKVALDEHQIGIPYPQMDVHLYRAPKARSEQDQQMANAATSLDAARAEEESQQVQSQPDADTGKPEPVA</sequence>
<dbReference type="PANTHER" id="PTHR30221">
    <property type="entry name" value="SMALL-CONDUCTANCE MECHANOSENSITIVE CHANNEL"/>
    <property type="match status" value="1"/>
</dbReference>
<comment type="subcellular location">
    <subcellularLocation>
        <location evidence="7">Cell inner membrane</location>
        <topology evidence="7">Multi-pass membrane protein</topology>
    </subcellularLocation>
    <subcellularLocation>
        <location evidence="1">Cell membrane</location>
        <topology evidence="1">Multi-pass membrane protein</topology>
    </subcellularLocation>
</comment>
<dbReference type="SUPFAM" id="SSF82689">
    <property type="entry name" value="Mechanosensitive channel protein MscS (YggB), C-terminal domain"/>
    <property type="match status" value="1"/>
</dbReference>
<dbReference type="InterPro" id="IPR049142">
    <property type="entry name" value="MS_channel_1st"/>
</dbReference>
<feature type="transmembrane region" description="Helical" evidence="7">
    <location>
        <begin position="65"/>
        <end position="86"/>
    </location>
</feature>
<reference evidence="13 15" key="2">
    <citation type="submission" date="2015-05" db="EMBL/GenBank/DDBJ databases">
        <authorList>
            <person name="Goodhead I."/>
        </authorList>
    </citation>
    <scope>NUCLEOTIDE SEQUENCE [LARGE SCALE GENOMIC DNA]</scope>
    <source>
        <strain evidence="13">B4</strain>
        <strain evidence="15">morsitans</strain>
    </source>
</reference>
<comment type="caution">
    <text evidence="7">Lacks conserved residue(s) required for the propagation of feature annotation.</text>
</comment>
<feature type="domain" description="Mechanosensitive ion channel MscS" evidence="9">
    <location>
        <begin position="114"/>
        <end position="179"/>
    </location>
</feature>
<protein>
    <recommendedName>
        <fullName evidence="7">Small-conductance mechanosensitive channel</fullName>
    </recommendedName>
</protein>
<dbReference type="InterPro" id="IPR006685">
    <property type="entry name" value="MscS_channel_2nd"/>
</dbReference>
<reference evidence="12 14" key="1">
    <citation type="journal article" date="2006" name="Genome Res.">
        <title>Massive genome erosion and functional adaptations provide insights into the symbiotic lifestyle of Sodalis glossinidius in the tsetse host.</title>
        <authorList>
            <person name="Toh H."/>
            <person name="Weiss B.L."/>
            <person name="Perkin S.A.H."/>
            <person name="Yamashita A."/>
            <person name="Oshima K."/>
            <person name="Hattori M."/>
            <person name="Aksoy S."/>
        </authorList>
    </citation>
    <scope>NUCLEOTIDE SEQUENCE [LARGE SCALE GENOMIC DNA]</scope>
    <source>
        <strain evidence="12">Morsitans</strain>
        <strain evidence="14">morsitans</strain>
    </source>
</reference>
<dbReference type="BioCyc" id="SGLO343509:SGP1_RS18430-MONOMER"/>
<organism evidence="12 14">
    <name type="scientific">Sodalis glossinidius (strain morsitans)</name>
    <dbReference type="NCBI Taxonomy" id="343509"/>
    <lineage>
        <taxon>Bacteria</taxon>
        <taxon>Pseudomonadati</taxon>
        <taxon>Pseudomonadota</taxon>
        <taxon>Gammaproteobacteria</taxon>
        <taxon>Enterobacterales</taxon>
        <taxon>Bruguierivoracaceae</taxon>
        <taxon>Sodalis</taxon>
    </lineage>
</organism>
<dbReference type="eggNOG" id="COG0668">
    <property type="taxonomic scope" value="Bacteria"/>
</dbReference>
<dbReference type="Pfam" id="PF05552">
    <property type="entry name" value="MS_channel_1st_1"/>
    <property type="match status" value="1"/>
</dbReference>
<dbReference type="Pfam" id="PF00924">
    <property type="entry name" value="MS_channel_2nd"/>
    <property type="match status" value="1"/>
</dbReference>
<evidence type="ECO:0000313" key="14">
    <source>
        <dbReference type="Proteomes" id="UP000001932"/>
    </source>
</evidence>
<dbReference type="Proteomes" id="UP000245838">
    <property type="component" value="Chromosome sggmmb4_Chromosome"/>
</dbReference>
<dbReference type="NCBIfam" id="NF007662">
    <property type="entry name" value="PRK10334.1"/>
    <property type="match status" value="1"/>
</dbReference>
<evidence type="ECO:0000256" key="2">
    <source>
        <dbReference type="ARBA" id="ARBA00008017"/>
    </source>
</evidence>
<dbReference type="InterPro" id="IPR045275">
    <property type="entry name" value="MscS_archaea/bacteria_type"/>
</dbReference>
<dbReference type="Gene3D" id="1.10.287.1260">
    <property type="match status" value="1"/>
</dbReference>
<evidence type="ECO:0000259" key="9">
    <source>
        <dbReference type="Pfam" id="PF00924"/>
    </source>
</evidence>
<dbReference type="EMBL" id="AP008232">
    <property type="protein sequence ID" value="BAE75288.1"/>
    <property type="molecule type" value="Genomic_DNA"/>
</dbReference>
<feature type="domain" description="Mechanosensitive ion channel transmembrane helices 2/3" evidence="11">
    <location>
        <begin position="72"/>
        <end position="112"/>
    </location>
</feature>
<evidence type="ECO:0000256" key="7">
    <source>
        <dbReference type="RuleBase" id="RU369025"/>
    </source>
</evidence>
<keyword evidence="14" id="KW-1185">Reference proteome</keyword>
<dbReference type="Pfam" id="PF21082">
    <property type="entry name" value="MS_channel_3rd"/>
    <property type="match status" value="1"/>
</dbReference>
<evidence type="ECO:0000313" key="13">
    <source>
        <dbReference type="EMBL" id="CRL46292.1"/>
    </source>
</evidence>
<evidence type="ECO:0000256" key="4">
    <source>
        <dbReference type="ARBA" id="ARBA00022692"/>
    </source>
</evidence>
<dbReference type="STRING" id="343509.SG2013"/>
<dbReference type="GO" id="GO:0008381">
    <property type="term" value="F:mechanosensitive monoatomic ion channel activity"/>
    <property type="evidence" value="ECO:0007669"/>
    <property type="project" value="InterPro"/>
</dbReference>
<evidence type="ECO:0000256" key="1">
    <source>
        <dbReference type="ARBA" id="ARBA00004651"/>
    </source>
</evidence>
<dbReference type="Gene3D" id="3.30.70.100">
    <property type="match status" value="1"/>
</dbReference>
<dbReference type="AlphaFoldDB" id="Q2NRD7"/>
<comment type="similarity">
    <text evidence="2 7">Belongs to the MscS (TC 1.A.23) family.</text>
</comment>
<dbReference type="HOGENOM" id="CLU_037945_1_1_6"/>
<dbReference type="SUPFAM" id="SSF50182">
    <property type="entry name" value="Sm-like ribonucleoproteins"/>
    <property type="match status" value="1"/>
</dbReference>